<dbReference type="SUPFAM" id="SSF53474">
    <property type="entry name" value="alpha/beta-Hydrolases"/>
    <property type="match status" value="1"/>
</dbReference>
<dbReference type="InterPro" id="IPR050955">
    <property type="entry name" value="Plant_Biomass_Hydrol_Est"/>
</dbReference>
<evidence type="ECO:0000256" key="3">
    <source>
        <dbReference type="SAM" id="SignalP"/>
    </source>
</evidence>
<dbReference type="STRING" id="641665.GCA_002104455_01967"/>
<dbReference type="OrthoDB" id="5291933at2"/>
<name>A0A1H7TU02_9GAMM</name>
<reference evidence="6" key="1">
    <citation type="submission" date="2016-10" db="EMBL/GenBank/DDBJ databases">
        <authorList>
            <person name="Varghese N."/>
            <person name="Submissions S."/>
        </authorList>
    </citation>
    <scope>NUCLEOTIDE SEQUENCE [LARGE SCALE GENOMIC DNA]</scope>
    <source>
        <strain evidence="6">CGMCC 1.9127</strain>
    </source>
</reference>
<dbReference type="EMBL" id="FOBI01000029">
    <property type="protein sequence ID" value="SEL88340.1"/>
    <property type="molecule type" value="Genomic_DNA"/>
</dbReference>
<proteinExistence type="predicted"/>
<evidence type="ECO:0000256" key="1">
    <source>
        <dbReference type="ARBA" id="ARBA00022729"/>
    </source>
</evidence>
<dbReference type="PROSITE" id="PS51257">
    <property type="entry name" value="PROKAR_LIPOPROTEIN"/>
    <property type="match status" value="1"/>
</dbReference>
<gene>
    <name evidence="5" type="ORF">SAMN05216262_1298</name>
</gene>
<feature type="chain" id="PRO_5011536792" evidence="3">
    <location>
        <begin position="25"/>
        <end position="302"/>
    </location>
</feature>
<protein>
    <submittedName>
        <fullName evidence="5">Polyhydroxybutyrate depolymerase</fullName>
    </submittedName>
</protein>
<feature type="signal peptide" evidence="3">
    <location>
        <begin position="1"/>
        <end position="24"/>
    </location>
</feature>
<dbReference type="Gene3D" id="3.40.50.1820">
    <property type="entry name" value="alpha/beta hydrolase"/>
    <property type="match status" value="1"/>
</dbReference>
<evidence type="ECO:0000259" key="4">
    <source>
        <dbReference type="Pfam" id="PF02230"/>
    </source>
</evidence>
<dbReference type="GO" id="GO:0016787">
    <property type="term" value="F:hydrolase activity"/>
    <property type="evidence" value="ECO:0007669"/>
    <property type="project" value="UniProtKB-KW"/>
</dbReference>
<dbReference type="InterPro" id="IPR029058">
    <property type="entry name" value="AB_hydrolase_fold"/>
</dbReference>
<feature type="domain" description="Phospholipase/carboxylesterase/thioesterase" evidence="4">
    <location>
        <begin position="79"/>
        <end position="221"/>
    </location>
</feature>
<dbReference type="Pfam" id="PF02230">
    <property type="entry name" value="Abhydrolase_2"/>
    <property type="match status" value="1"/>
</dbReference>
<organism evidence="5 6">
    <name type="scientific">Colwellia chukchiensis</name>
    <dbReference type="NCBI Taxonomy" id="641665"/>
    <lineage>
        <taxon>Bacteria</taxon>
        <taxon>Pseudomonadati</taxon>
        <taxon>Pseudomonadota</taxon>
        <taxon>Gammaproteobacteria</taxon>
        <taxon>Alteromonadales</taxon>
        <taxon>Colwelliaceae</taxon>
        <taxon>Colwellia</taxon>
    </lineage>
</organism>
<accession>A0A1H7TU02</accession>
<dbReference type="PANTHER" id="PTHR43037">
    <property type="entry name" value="UNNAMED PRODUCT-RELATED"/>
    <property type="match status" value="1"/>
</dbReference>
<evidence type="ECO:0000313" key="5">
    <source>
        <dbReference type="EMBL" id="SEL88340.1"/>
    </source>
</evidence>
<sequence length="302" mass="32379">MYNNKLTKTKHLTLSMLLCGTLMACGGGGTSESHNVAAPSVPPANQCGQSIIDDSQSCAVIDGRAAITFAPASQNQYAGVAIFLHGAPGKPTKVANIFNAKHIAEQFNLVSIAPEGNGSDYQWDSTNNSLTSSKDIDYLSALIDDIESQYSFTDSKVFIFGYSAGGFMAYKLACQMPERLTAIISLAGQYRGNFENCATATPVAVHHLHSQSDRDVPYSGRSNGNIASVDDTIAFWQQKNGCGTDKEVLLQDGVTDASTKTESEIYTTCVKSVGLSKLSLVGHEDDYIAEKLLATFQYLLID</sequence>
<dbReference type="RefSeq" id="WP_085285919.1">
    <property type="nucleotide sequence ID" value="NZ_FOBI01000029.1"/>
</dbReference>
<dbReference type="AlphaFoldDB" id="A0A1H7TU02"/>
<keyword evidence="1 3" id="KW-0732">Signal</keyword>
<keyword evidence="6" id="KW-1185">Reference proteome</keyword>
<keyword evidence="2" id="KW-0378">Hydrolase</keyword>
<dbReference type="PANTHER" id="PTHR43037:SF5">
    <property type="entry name" value="FERULOYL ESTERASE"/>
    <property type="match status" value="1"/>
</dbReference>
<dbReference type="Proteomes" id="UP000199297">
    <property type="component" value="Unassembled WGS sequence"/>
</dbReference>
<dbReference type="InterPro" id="IPR003140">
    <property type="entry name" value="PLipase/COase/thioEstase"/>
</dbReference>
<evidence type="ECO:0000256" key="2">
    <source>
        <dbReference type="ARBA" id="ARBA00022801"/>
    </source>
</evidence>
<evidence type="ECO:0000313" key="6">
    <source>
        <dbReference type="Proteomes" id="UP000199297"/>
    </source>
</evidence>